<proteinExistence type="evidence at transcript level"/>
<organism evidence="1">
    <name type="scientific">Picea sitchensis</name>
    <name type="common">Sitka spruce</name>
    <name type="synonym">Pinus sitchensis</name>
    <dbReference type="NCBI Taxonomy" id="3332"/>
    <lineage>
        <taxon>Eukaryota</taxon>
        <taxon>Viridiplantae</taxon>
        <taxon>Streptophyta</taxon>
        <taxon>Embryophyta</taxon>
        <taxon>Tracheophyta</taxon>
        <taxon>Spermatophyta</taxon>
        <taxon>Pinopsida</taxon>
        <taxon>Pinidae</taxon>
        <taxon>Conifers I</taxon>
        <taxon>Pinales</taxon>
        <taxon>Pinaceae</taxon>
        <taxon>Picea</taxon>
    </lineage>
</organism>
<accession>D5A978</accession>
<evidence type="ECO:0000313" key="1">
    <source>
        <dbReference type="EMBL" id="ADE76097.1"/>
    </source>
</evidence>
<name>D5A978_PICSI</name>
<dbReference type="EMBL" id="BT122737">
    <property type="protein sequence ID" value="ADE76097.1"/>
    <property type="molecule type" value="mRNA"/>
</dbReference>
<reference evidence="1" key="1">
    <citation type="submission" date="2010-04" db="EMBL/GenBank/DDBJ databases">
        <authorList>
            <person name="Reid K.E."/>
            <person name="Liao N."/>
            <person name="Chan S."/>
            <person name="Docking R."/>
            <person name="Taylor G."/>
            <person name="Moore R."/>
            <person name="Mayo M."/>
            <person name="Munro S."/>
            <person name="King J."/>
            <person name="Yanchuk A."/>
            <person name="Holt R."/>
            <person name="Jones S."/>
            <person name="Marra M."/>
            <person name="Ritland C.E."/>
            <person name="Ritland K."/>
            <person name="Bohlmann J."/>
        </authorList>
    </citation>
    <scope>NUCLEOTIDE SEQUENCE</scope>
    <source>
        <tissue evidence="1">Buds collected with no treatment. Collection October 2007</tissue>
    </source>
</reference>
<protein>
    <submittedName>
        <fullName evidence="1">Uncharacterized protein</fullName>
    </submittedName>
</protein>
<sequence length="46" mass="5336">MHCSNSLPKLCYLEVLPKQKTYECYIGLYWKNCLGELGLVKDLINT</sequence>
<dbReference type="AlphaFoldDB" id="D5A978"/>